<evidence type="ECO:0000313" key="2">
    <source>
        <dbReference type="EMBL" id="AZS83486.1"/>
    </source>
</evidence>
<name>A0A3S9Z6Q9_STRGD</name>
<proteinExistence type="predicted"/>
<dbReference type="Proteomes" id="UP000501753">
    <property type="component" value="Chromosome"/>
</dbReference>
<dbReference type="Proteomes" id="UP000271291">
    <property type="component" value="Chromosome"/>
</dbReference>
<reference evidence="3 5" key="1">
    <citation type="submission" date="2018-04" db="EMBL/GenBank/DDBJ databases">
        <title>Complete genome sequences of Streptomyces griseoviridis K61 and characterization of antagonistic properties of biological control agents.</title>
        <authorList>
            <person name="Mariita R.M."/>
            <person name="Sello J.K."/>
        </authorList>
    </citation>
    <scope>NUCLEOTIDE SEQUENCE [LARGE SCALE GENOMIC DNA]</scope>
    <source>
        <strain evidence="3 5">K61</strain>
    </source>
</reference>
<dbReference type="OrthoDB" id="4138493at2"/>
<dbReference type="AlphaFoldDB" id="A0A3S9Z6Q9"/>
<evidence type="ECO:0000313" key="4">
    <source>
        <dbReference type="Proteomes" id="UP000271291"/>
    </source>
</evidence>
<dbReference type="EMBL" id="CP034687">
    <property type="protein sequence ID" value="AZS83486.1"/>
    <property type="molecule type" value="Genomic_DNA"/>
</dbReference>
<accession>A0A3S9Z6Q9</accession>
<protein>
    <submittedName>
        <fullName evidence="2">Uncharacterized protein</fullName>
    </submittedName>
</protein>
<dbReference type="KEGG" id="sgd:ELQ87_03670"/>
<evidence type="ECO:0000313" key="3">
    <source>
        <dbReference type="EMBL" id="QCN89660.1"/>
    </source>
</evidence>
<dbReference type="EMBL" id="CP029078">
    <property type="protein sequence ID" value="QCN89660.1"/>
    <property type="molecule type" value="Genomic_DNA"/>
</dbReference>
<reference evidence="2 4" key="2">
    <citation type="submission" date="2018-12" db="EMBL/GenBank/DDBJ databases">
        <title>Streptomyces griseoviridis F1-27 complete genome.</title>
        <authorList>
            <person name="Mariita R.M."/>
            <person name="Sello J.K."/>
        </authorList>
    </citation>
    <scope>NUCLEOTIDE SEQUENCE [LARGE SCALE GENOMIC DNA]</scope>
    <source>
        <strain evidence="2 4">F1-27</strain>
    </source>
</reference>
<evidence type="ECO:0000313" key="5">
    <source>
        <dbReference type="Proteomes" id="UP000501753"/>
    </source>
</evidence>
<sequence>MSDEQQADLPYGSPSSDPSNAVYRSQVGGICFEATEHTDRMSRIADRVAEAGVRVPDFHEALMEAGELAVRFRSARERAVAHWNAVTRELVIDPLHGDVRDDKDRLAGVALFGILDAASEGERAGWEQYTQPGYADYIDEWAEREGMTAAGYYGREMERIDFDNVQRHRRIMACLGRAGTGADHLRDLPGDFDSFYAMRCRPGAGGEAPHVETYRLRYEALRPGPVVVRQRGPVD</sequence>
<dbReference type="RefSeq" id="WP_127176397.1">
    <property type="nucleotide sequence ID" value="NZ_CP029078.1"/>
</dbReference>
<keyword evidence="5" id="KW-1185">Reference proteome</keyword>
<organism evidence="2 4">
    <name type="scientific">Streptomyces griseoviridis</name>
    <dbReference type="NCBI Taxonomy" id="45398"/>
    <lineage>
        <taxon>Bacteria</taxon>
        <taxon>Bacillati</taxon>
        <taxon>Actinomycetota</taxon>
        <taxon>Actinomycetes</taxon>
        <taxon>Kitasatosporales</taxon>
        <taxon>Streptomycetaceae</taxon>
        <taxon>Streptomyces</taxon>
    </lineage>
</organism>
<feature type="region of interest" description="Disordered" evidence="1">
    <location>
        <begin position="1"/>
        <end position="21"/>
    </location>
</feature>
<evidence type="ECO:0000256" key="1">
    <source>
        <dbReference type="SAM" id="MobiDB-lite"/>
    </source>
</evidence>
<gene>
    <name evidence="3" type="ORF">DDJ31_35685</name>
    <name evidence="2" type="ORF">ELQ87_03670</name>
</gene>